<sequence length="98" mass="10364">MDMQLTNLTRTWIAPPLLGGDELELEHSIPTIEVNSELKYSLGSNPFTNCGYVKDVSLRVVALAGCGSGLSAASAAKDGALTAAHLTDTCCMQCVEFE</sequence>
<dbReference type="CTD" id="36339005"/>
<organism evidence="1 2">
    <name type="scientific">Echinococcus granulosus</name>
    <name type="common">Hydatid tapeworm</name>
    <dbReference type="NCBI Taxonomy" id="6210"/>
    <lineage>
        <taxon>Eukaryota</taxon>
        <taxon>Metazoa</taxon>
        <taxon>Spiralia</taxon>
        <taxon>Lophotrochozoa</taxon>
        <taxon>Platyhelminthes</taxon>
        <taxon>Cestoda</taxon>
        <taxon>Eucestoda</taxon>
        <taxon>Cyclophyllidea</taxon>
        <taxon>Taeniidae</taxon>
        <taxon>Echinococcus</taxon>
        <taxon>Echinococcus granulosus group</taxon>
    </lineage>
</organism>
<dbReference type="KEGG" id="egl:EGR_03290"/>
<name>W6V5V2_ECHGR</name>
<keyword evidence="2" id="KW-1185">Reference proteome</keyword>
<evidence type="ECO:0000313" key="2">
    <source>
        <dbReference type="Proteomes" id="UP000019149"/>
    </source>
</evidence>
<dbReference type="AlphaFoldDB" id="W6V5V2"/>
<comment type="caution">
    <text evidence="1">The sequence shown here is derived from an EMBL/GenBank/DDBJ whole genome shotgun (WGS) entry which is preliminary data.</text>
</comment>
<gene>
    <name evidence="1" type="ORF">EGR_03290</name>
</gene>
<dbReference type="RefSeq" id="XP_024352940.1">
    <property type="nucleotide sequence ID" value="XM_024492539.1"/>
</dbReference>
<dbReference type="GeneID" id="36339005"/>
<evidence type="ECO:0000313" key="1">
    <source>
        <dbReference type="EMBL" id="EUB61744.1"/>
    </source>
</evidence>
<accession>W6V5V2</accession>
<proteinExistence type="predicted"/>
<dbReference type="Proteomes" id="UP000019149">
    <property type="component" value="Unassembled WGS sequence"/>
</dbReference>
<protein>
    <submittedName>
        <fullName evidence="1">Uncharacterized protein</fullName>
    </submittedName>
</protein>
<reference evidence="1 2" key="1">
    <citation type="journal article" date="2013" name="Nat. Genet.">
        <title>The genome of the hydatid tapeworm Echinococcus granulosus.</title>
        <authorList>
            <person name="Zheng H."/>
            <person name="Zhang W."/>
            <person name="Zhang L."/>
            <person name="Zhang Z."/>
            <person name="Li J."/>
            <person name="Lu G."/>
            <person name="Zhu Y."/>
            <person name="Wang Y."/>
            <person name="Huang Y."/>
            <person name="Liu J."/>
            <person name="Kang H."/>
            <person name="Chen J."/>
            <person name="Wang L."/>
            <person name="Chen A."/>
            <person name="Yu S."/>
            <person name="Gao Z."/>
            <person name="Jin L."/>
            <person name="Gu W."/>
            <person name="Wang Z."/>
            <person name="Zhao L."/>
            <person name="Shi B."/>
            <person name="Wen H."/>
            <person name="Lin R."/>
            <person name="Jones M.K."/>
            <person name="Brejova B."/>
            <person name="Vinar T."/>
            <person name="Zhao G."/>
            <person name="McManus D.P."/>
            <person name="Chen Z."/>
            <person name="Zhou Y."/>
            <person name="Wang S."/>
        </authorList>
    </citation>
    <scope>NUCLEOTIDE SEQUENCE [LARGE SCALE GENOMIC DNA]</scope>
</reference>
<dbReference type="EMBL" id="APAU02000017">
    <property type="protein sequence ID" value="EUB61744.1"/>
    <property type="molecule type" value="Genomic_DNA"/>
</dbReference>